<dbReference type="InterPro" id="IPR016024">
    <property type="entry name" value="ARM-type_fold"/>
</dbReference>
<organism evidence="3 4">
    <name type="scientific">Guyanagaster necrorhizus</name>
    <dbReference type="NCBI Taxonomy" id="856835"/>
    <lineage>
        <taxon>Eukaryota</taxon>
        <taxon>Fungi</taxon>
        <taxon>Dikarya</taxon>
        <taxon>Basidiomycota</taxon>
        <taxon>Agaricomycotina</taxon>
        <taxon>Agaricomycetes</taxon>
        <taxon>Agaricomycetidae</taxon>
        <taxon>Agaricales</taxon>
        <taxon>Marasmiineae</taxon>
        <taxon>Physalacriaceae</taxon>
        <taxon>Guyanagaster</taxon>
    </lineage>
</organism>
<dbReference type="Gene3D" id="1.25.10.10">
    <property type="entry name" value="Leucine-rich Repeat Variant"/>
    <property type="match status" value="1"/>
</dbReference>
<dbReference type="SUPFAM" id="SSF48371">
    <property type="entry name" value="ARM repeat"/>
    <property type="match status" value="1"/>
</dbReference>
<dbReference type="OrthoDB" id="5148094at2759"/>
<accession>A0A9P7VF51</accession>
<dbReference type="PANTHER" id="PTHR23346">
    <property type="entry name" value="TRANSLATIONAL ACTIVATOR GCN1-RELATED"/>
    <property type="match status" value="1"/>
</dbReference>
<dbReference type="GO" id="GO:0006417">
    <property type="term" value="P:regulation of translation"/>
    <property type="evidence" value="ECO:0007669"/>
    <property type="project" value="TreeGrafter"/>
</dbReference>
<dbReference type="GO" id="GO:0005829">
    <property type="term" value="C:cytosol"/>
    <property type="evidence" value="ECO:0007669"/>
    <property type="project" value="TreeGrafter"/>
</dbReference>
<evidence type="ECO:0000256" key="1">
    <source>
        <dbReference type="ARBA" id="ARBA00022737"/>
    </source>
</evidence>
<dbReference type="Proteomes" id="UP000812287">
    <property type="component" value="Unassembled WGS sequence"/>
</dbReference>
<dbReference type="GO" id="GO:0019887">
    <property type="term" value="F:protein kinase regulator activity"/>
    <property type="evidence" value="ECO:0007669"/>
    <property type="project" value="TreeGrafter"/>
</dbReference>
<evidence type="ECO:0000259" key="2">
    <source>
        <dbReference type="Pfam" id="PF23271"/>
    </source>
</evidence>
<feature type="domain" description="Stalled ribosome sensor GCN1-like HEAT repeats region" evidence="2">
    <location>
        <begin position="2"/>
        <end position="56"/>
    </location>
</feature>
<comment type="caution">
    <text evidence="3">The sequence shown here is derived from an EMBL/GenBank/DDBJ whole genome shotgun (WGS) entry which is preliminary data.</text>
</comment>
<dbReference type="GeneID" id="66104387"/>
<dbReference type="AlphaFoldDB" id="A0A9P7VF51"/>
<dbReference type="RefSeq" id="XP_043032905.1">
    <property type="nucleotide sequence ID" value="XM_043182091.1"/>
</dbReference>
<evidence type="ECO:0000313" key="4">
    <source>
        <dbReference type="Proteomes" id="UP000812287"/>
    </source>
</evidence>
<proteinExistence type="predicted"/>
<evidence type="ECO:0000313" key="3">
    <source>
        <dbReference type="EMBL" id="KAG7439405.1"/>
    </source>
</evidence>
<name>A0A9P7VF51_9AGAR</name>
<dbReference type="EMBL" id="MU250596">
    <property type="protein sequence ID" value="KAG7439405.1"/>
    <property type="molecule type" value="Genomic_DNA"/>
</dbReference>
<protein>
    <recommendedName>
        <fullName evidence="2">Stalled ribosome sensor GCN1-like HEAT repeats region domain-containing protein</fullName>
    </recommendedName>
</protein>
<dbReference type="InterPro" id="IPR011989">
    <property type="entry name" value="ARM-like"/>
</dbReference>
<dbReference type="PANTHER" id="PTHR23346:SF7">
    <property type="entry name" value="STALLED RIBOSOME SENSOR GCN1"/>
    <property type="match status" value="1"/>
</dbReference>
<dbReference type="Pfam" id="PF23271">
    <property type="entry name" value="HEAT_GCN1"/>
    <property type="match status" value="1"/>
</dbReference>
<dbReference type="InterPro" id="IPR057546">
    <property type="entry name" value="HEAT_GCN1"/>
</dbReference>
<sequence length="184" mass="20133">MEDDYEDVYASALQTIDVFLRSVPKDELESLVVPLRRSVESTGAPSHFVPGFSVPKAVGPLVPVIIAGLTTGSNEQREQAAYAIGHLVERTEDTAIKPFVVSFTDLLIRVATQATSYRRAVKTAILGPLTSMLERIPAFVKLLYLQPQRTFVKGVSDPAGIVVRNKAAKALGVLMKSQPRWMQP</sequence>
<keyword evidence="1" id="KW-0677">Repeat</keyword>
<keyword evidence="4" id="KW-1185">Reference proteome</keyword>
<dbReference type="GO" id="GO:0034198">
    <property type="term" value="P:cellular response to amino acid starvation"/>
    <property type="evidence" value="ECO:0007669"/>
    <property type="project" value="TreeGrafter"/>
</dbReference>
<gene>
    <name evidence="3" type="ORF">BT62DRAFT_737737</name>
</gene>
<reference evidence="3" key="1">
    <citation type="submission" date="2020-11" db="EMBL/GenBank/DDBJ databases">
        <title>Adaptations for nitrogen fixation in a non-lichenized fungal sporocarp promotes dispersal by wood-feeding termites.</title>
        <authorList>
            <consortium name="DOE Joint Genome Institute"/>
            <person name="Koch R.A."/>
            <person name="Yoon G."/>
            <person name="Arayal U."/>
            <person name="Lail K."/>
            <person name="Amirebrahimi M."/>
            <person name="Labutti K."/>
            <person name="Lipzen A."/>
            <person name="Riley R."/>
            <person name="Barry K."/>
            <person name="Henrissat B."/>
            <person name="Grigoriev I.V."/>
            <person name="Herr J.R."/>
            <person name="Aime M.C."/>
        </authorList>
    </citation>
    <scope>NUCLEOTIDE SEQUENCE</scope>
    <source>
        <strain evidence="3">MCA 3950</strain>
    </source>
</reference>